<dbReference type="EMBL" id="KZ269987">
    <property type="protein sequence ID" value="OZC10391.1"/>
    <property type="molecule type" value="Genomic_DNA"/>
</dbReference>
<reference evidence="1 2" key="1">
    <citation type="submission" date="2015-12" db="EMBL/GenBank/DDBJ databases">
        <title>Draft genome of the nematode, Onchocerca flexuosa.</title>
        <authorList>
            <person name="Mitreva M."/>
        </authorList>
    </citation>
    <scope>NUCLEOTIDE SEQUENCE [LARGE SCALE GENOMIC DNA]</scope>
    <source>
        <strain evidence="1">Red Deer</strain>
    </source>
</reference>
<protein>
    <submittedName>
        <fullName evidence="1 3">Uncharacterized protein</fullName>
    </submittedName>
</protein>
<evidence type="ECO:0000313" key="2">
    <source>
        <dbReference type="Proteomes" id="UP000242913"/>
    </source>
</evidence>
<evidence type="ECO:0000313" key="1">
    <source>
        <dbReference type="EMBL" id="OZC10391.1"/>
    </source>
</evidence>
<dbReference type="WBParaSite" id="OFLC_0001392101-mRNA-1">
    <property type="protein sequence ID" value="OFLC_0001392101-mRNA-1"/>
    <property type="gene ID" value="OFLC_0001392101"/>
</dbReference>
<accession>A0A183I2F8</accession>
<sequence>MFVGTEFDPQYSAQIVITQQQCTDRRTLQRHIRGAFSHRIFRIGRVTAKWRPRHEDHGLSAFLSFFPYFLRSNRCFFTTTMFCLEKVRQMPQYPSIHHIASSHPRGEDIPPLLQCSSQLVISKMRCRWRWN</sequence>
<gene>
    <name evidence="1" type="ORF">X798_02698</name>
</gene>
<reference evidence="3" key="2">
    <citation type="submission" date="2016-06" db="UniProtKB">
        <authorList>
            <consortium name="WormBaseParasite"/>
        </authorList>
    </citation>
    <scope>IDENTIFICATION</scope>
</reference>
<proteinExistence type="predicted"/>
<organism evidence="3">
    <name type="scientific">Onchocerca flexuosa</name>
    <dbReference type="NCBI Taxonomy" id="387005"/>
    <lineage>
        <taxon>Eukaryota</taxon>
        <taxon>Metazoa</taxon>
        <taxon>Ecdysozoa</taxon>
        <taxon>Nematoda</taxon>
        <taxon>Chromadorea</taxon>
        <taxon>Rhabditida</taxon>
        <taxon>Spirurina</taxon>
        <taxon>Spiruromorpha</taxon>
        <taxon>Filarioidea</taxon>
        <taxon>Onchocercidae</taxon>
        <taxon>Onchocerca</taxon>
    </lineage>
</organism>
<name>A0A183I2F8_9BILA</name>
<dbReference type="AlphaFoldDB" id="A0A183I2F8"/>
<dbReference type="Proteomes" id="UP000242913">
    <property type="component" value="Unassembled WGS sequence"/>
</dbReference>
<evidence type="ECO:0000313" key="3">
    <source>
        <dbReference type="WBParaSite" id="OFLC_0001392101-mRNA-1"/>
    </source>
</evidence>
<keyword evidence="2" id="KW-1185">Reference proteome</keyword>